<dbReference type="Xenbase" id="XB-GENE-989566">
    <property type="gene designation" value="tradd"/>
</dbReference>
<organism evidence="9">
    <name type="scientific">Xenopus tropicalis</name>
    <name type="common">Western clawed frog</name>
    <name type="synonym">Silurana tropicalis</name>
    <dbReference type="NCBI Taxonomy" id="8364"/>
    <lineage>
        <taxon>Eukaryota</taxon>
        <taxon>Metazoa</taxon>
        <taxon>Chordata</taxon>
        <taxon>Craniata</taxon>
        <taxon>Vertebrata</taxon>
        <taxon>Euteleostomi</taxon>
        <taxon>Amphibia</taxon>
        <taxon>Batrachia</taxon>
        <taxon>Anura</taxon>
        <taxon>Pipoidea</taxon>
        <taxon>Pipidae</taxon>
        <taxon>Xenopodinae</taxon>
        <taxon>Xenopus</taxon>
        <taxon>Silurana</taxon>
    </lineage>
</organism>
<dbReference type="CTD" id="8717"/>
<keyword evidence="6" id="KW-0206">Cytoskeleton</keyword>
<dbReference type="Pfam" id="PF09034">
    <property type="entry name" value="TRADD_N"/>
    <property type="match status" value="1"/>
</dbReference>
<dbReference type="GeneID" id="100494283"/>
<dbReference type="Gene3D" id="1.10.533.10">
    <property type="entry name" value="Death Domain, Fas"/>
    <property type="match status" value="1"/>
</dbReference>
<dbReference type="Ensembl" id="ENSXETT00000062823">
    <property type="protein sequence ID" value="ENSXETP00000061042"/>
    <property type="gene ID" value="ENSXETG00000031794"/>
</dbReference>
<evidence type="ECO:0000259" key="8">
    <source>
        <dbReference type="PROSITE" id="PS50017"/>
    </source>
</evidence>
<dbReference type="CDD" id="cd08780">
    <property type="entry name" value="Death_TRADD"/>
    <property type="match status" value="1"/>
</dbReference>
<keyword evidence="7" id="KW-0539">Nucleus</keyword>
<dbReference type="GeneTree" id="ENSGT00390000002016"/>
<proteinExistence type="predicted"/>
<dbReference type="KEGG" id="xtr:100494283"/>
<dbReference type="OrthoDB" id="366284at2759"/>
<evidence type="ECO:0000313" key="10">
    <source>
        <dbReference type="Proteomes" id="UP000008143"/>
    </source>
</evidence>
<evidence type="ECO:0000256" key="1">
    <source>
        <dbReference type="ARBA" id="ARBA00004123"/>
    </source>
</evidence>
<dbReference type="GO" id="GO:0005634">
    <property type="term" value="C:nucleus"/>
    <property type="evidence" value="ECO:0007669"/>
    <property type="project" value="UniProtKB-SubCell"/>
</dbReference>
<dbReference type="InterPro" id="IPR035712">
    <property type="entry name" value="TRADD"/>
</dbReference>
<reference evidence="9" key="2">
    <citation type="submission" date="2020-05" db="UniProtKB">
        <authorList>
            <consortium name="Ensembl"/>
        </authorList>
    </citation>
    <scope>IDENTIFICATION</scope>
</reference>
<dbReference type="RefSeq" id="XP_012817698.1">
    <property type="nucleotide sequence ID" value="XM_012962244.3"/>
</dbReference>
<dbReference type="OMA" id="QPCSRFL"/>
<dbReference type="PROSITE" id="PS50017">
    <property type="entry name" value="DEATH_DOMAIN"/>
    <property type="match status" value="1"/>
</dbReference>
<dbReference type="AlphaFoldDB" id="A0A6I8PY50"/>
<feature type="domain" description="Death" evidence="8">
    <location>
        <begin position="208"/>
        <end position="298"/>
    </location>
</feature>
<keyword evidence="5" id="KW-0053">Apoptosis</keyword>
<evidence type="ECO:0000256" key="3">
    <source>
        <dbReference type="ARBA" id="ARBA00015474"/>
    </source>
</evidence>
<dbReference type="Reactome" id="R-XTR-5357786">
    <property type="pathway name" value="TNFR1-induced proapoptotic signaling"/>
</dbReference>
<dbReference type="Bgee" id="ENSXETG00000031794">
    <property type="expression patterns" value="Expressed in liver and 12 other cell types or tissues"/>
</dbReference>
<evidence type="ECO:0000313" key="12">
    <source>
        <dbReference type="RefSeq" id="XP_004913591.1"/>
    </source>
</evidence>
<dbReference type="GO" id="GO:0043123">
    <property type="term" value="P:positive regulation of canonical NF-kappaB signal transduction"/>
    <property type="evidence" value="ECO:0007669"/>
    <property type="project" value="InterPro"/>
</dbReference>
<dbReference type="PANTHER" id="PTHR14913:SF0">
    <property type="entry name" value="TUMOR NECROSIS FACTOR RECEPTOR TYPE 1-ASSOCIATED DEATH DOMAIN PROTEIN"/>
    <property type="match status" value="1"/>
</dbReference>
<evidence type="ECO:0000256" key="7">
    <source>
        <dbReference type="ARBA" id="ARBA00023242"/>
    </source>
</evidence>
<dbReference type="InterPro" id="IPR011029">
    <property type="entry name" value="DEATH-like_dom_sf"/>
</dbReference>
<dbReference type="SUPFAM" id="SSF47986">
    <property type="entry name" value="DEATH domain"/>
    <property type="match status" value="1"/>
</dbReference>
<evidence type="ECO:0000313" key="13">
    <source>
        <dbReference type="RefSeq" id="XP_012817698.1"/>
    </source>
</evidence>
<dbReference type="Gene3D" id="3.30.70.680">
    <property type="entry name" value="TRADD, N-terminal domain"/>
    <property type="match status" value="1"/>
</dbReference>
<dbReference type="AGR" id="Xenbase:XB-GENE-989566"/>
<keyword evidence="11 12" id="KW-0675">Receptor</keyword>
<evidence type="ECO:0000313" key="14">
    <source>
        <dbReference type="Xenbase" id="XB-GENE-989566"/>
    </source>
</evidence>
<evidence type="ECO:0000313" key="9">
    <source>
        <dbReference type="Ensembl" id="ENSXETP00000061042"/>
    </source>
</evidence>
<comment type="subcellular location">
    <subcellularLocation>
        <location evidence="2">Cytoplasm</location>
        <location evidence="2">Cytoskeleton</location>
    </subcellularLocation>
    <subcellularLocation>
        <location evidence="1">Nucleus</location>
    </subcellularLocation>
</comment>
<reference evidence="11 12" key="3">
    <citation type="submission" date="2025-04" db="UniProtKB">
        <authorList>
            <consortium name="RefSeq"/>
        </authorList>
    </citation>
    <scope>IDENTIFICATION</scope>
    <source>
        <strain evidence="11 12">Nigerian</strain>
        <tissue evidence="11 12">Liver and blood</tissue>
    </source>
</reference>
<dbReference type="Reactome" id="R-XTR-5357956">
    <property type="pathway name" value="TNFR1-induced NF-kappa-B signaling pathway"/>
</dbReference>
<accession>A0A6I8PY50</accession>
<dbReference type="RefSeq" id="XP_002937214.1">
    <property type="nucleotide sequence ID" value="XM_002937168.5"/>
</dbReference>
<keyword evidence="4" id="KW-0963">Cytoplasm</keyword>
<keyword evidence="10" id="KW-1185">Reference proteome</keyword>
<dbReference type="Reactome" id="R-XTR-75893">
    <property type="pathway name" value="TNF signaling"/>
</dbReference>
<dbReference type="Reactome" id="R-XTR-5357905">
    <property type="pathway name" value="Regulation of TNFR1 signaling"/>
</dbReference>
<dbReference type="GO" id="GO:0097191">
    <property type="term" value="P:extrinsic apoptotic signaling pathway"/>
    <property type="evidence" value="ECO:0000318"/>
    <property type="project" value="GO_Central"/>
</dbReference>
<sequence length="303" mass="34491">MAAGSSMWVGSVYLYIKSDEVSLPRKYTDQKALIYEALRSAISESTGGCRDSIEILKIHSSDQQLILYLKFCGLEPCQIFLKDYKERKLQMQIQNKLENCFSVAQLPIFTELKIDTGEMDSLLEKEEQCLKYISQMKPTIQKDDEFAEIDERLKSLKLVPPSALDSDLSSQNSSQCSLPLSLHSNRNSHIEGSTFYFQGEEFVDRPLTSTHIQHFAKSVGRNWKLVGRSLGKTCRALNDTAIENLAYEFDREGRYEQAYQLLRLFKDSEGKKATVQRLVQALEENGLNSIAFDLLSLNENGLE</sequence>
<dbReference type="InterPro" id="IPR000488">
    <property type="entry name" value="Death_dom"/>
</dbReference>
<dbReference type="SMART" id="SM00005">
    <property type="entry name" value="DEATH"/>
    <property type="match status" value="1"/>
</dbReference>
<gene>
    <name evidence="9 11 12 13 14" type="primary">tradd</name>
</gene>
<dbReference type="GO" id="GO:0002947">
    <property type="term" value="C:tumor necrosis factor receptor superfamily complex"/>
    <property type="evidence" value="ECO:0000318"/>
    <property type="project" value="GO_Central"/>
</dbReference>
<evidence type="ECO:0000256" key="5">
    <source>
        <dbReference type="ARBA" id="ARBA00022703"/>
    </source>
</evidence>
<dbReference type="Proteomes" id="UP000008143">
    <property type="component" value="Chromosome 4"/>
</dbReference>
<dbReference type="InterPro" id="IPR009095">
    <property type="entry name" value="TRADD_N"/>
</dbReference>
<dbReference type="SUPFAM" id="SSF55044">
    <property type="entry name" value="TRADD, N-terminal domain"/>
    <property type="match status" value="1"/>
</dbReference>
<dbReference type="Pfam" id="PF00531">
    <property type="entry name" value="Death"/>
    <property type="match status" value="1"/>
</dbReference>
<dbReference type="GO" id="GO:0005856">
    <property type="term" value="C:cytoskeleton"/>
    <property type="evidence" value="ECO:0007669"/>
    <property type="project" value="UniProtKB-SubCell"/>
</dbReference>
<evidence type="ECO:0000256" key="6">
    <source>
        <dbReference type="ARBA" id="ARBA00023212"/>
    </source>
</evidence>
<evidence type="ECO:0000313" key="11">
    <source>
        <dbReference type="RefSeq" id="XP_002937214.1"/>
    </source>
</evidence>
<dbReference type="PANTHER" id="PTHR14913">
    <property type="entry name" value="TUMOR NECROSIS FACTOR RECEPTOR TYPE 1-ASSOCIATED DEATH DOMAIN PROTEIN"/>
    <property type="match status" value="1"/>
</dbReference>
<evidence type="ECO:0000256" key="4">
    <source>
        <dbReference type="ARBA" id="ARBA00022490"/>
    </source>
</evidence>
<dbReference type="GO" id="GO:0005068">
    <property type="term" value="F:transmembrane receptor protein tyrosine kinase adaptor activity"/>
    <property type="evidence" value="ECO:0000318"/>
    <property type="project" value="GO_Central"/>
</dbReference>
<dbReference type="InterPro" id="IPR036729">
    <property type="entry name" value="TRADD_N_sf"/>
</dbReference>
<reference evidence="9" key="1">
    <citation type="journal article" date="2010" name="Science">
        <title>The genome of the Western clawed frog Xenopus tropicalis.</title>
        <authorList>
            <person name="Hellsten U."/>
            <person name="Harland R.M."/>
            <person name="Gilchrist M.J."/>
            <person name="Hendrix D."/>
            <person name="Jurka J."/>
            <person name="Kapitonov V."/>
            <person name="Ovcharenko I."/>
            <person name="Putnam N.H."/>
            <person name="Shu S."/>
            <person name="Taher L."/>
            <person name="Blitz I.L."/>
            <person name="Blumberg B."/>
            <person name="Dichmann D.S."/>
            <person name="Dubchak I."/>
            <person name="Amaya E."/>
            <person name="Detter J.C."/>
            <person name="Fletcher R."/>
            <person name="Gerhard D.S."/>
            <person name="Goodstein D."/>
            <person name="Graves T."/>
            <person name="Grigoriev I.V."/>
            <person name="Grimwood J."/>
            <person name="Kawashima T."/>
            <person name="Lindquist E."/>
            <person name="Lucas S.M."/>
            <person name="Mead P.E."/>
            <person name="Mitros T."/>
            <person name="Ogino H."/>
            <person name="Ohta Y."/>
            <person name="Poliakov A.V."/>
            <person name="Pollet N."/>
            <person name="Robert J."/>
            <person name="Salamov A."/>
            <person name="Sater A.K."/>
            <person name="Schmutz J."/>
            <person name="Terry A."/>
            <person name="Vize P.D."/>
            <person name="Warren W.C."/>
            <person name="Wells D."/>
            <person name="Wills A."/>
            <person name="Wilson R.K."/>
            <person name="Zimmerman L.B."/>
            <person name="Zorn A.M."/>
            <person name="Grainger R."/>
            <person name="Grammer T."/>
            <person name="Khokha M.K."/>
            <person name="Richardson P.M."/>
            <person name="Rokhsar D.S."/>
        </authorList>
    </citation>
    <scope>NUCLEOTIDE SEQUENCE [LARGE SCALE GENOMIC DNA]</scope>
    <source>
        <strain evidence="9">Nigerian</strain>
    </source>
</reference>
<evidence type="ECO:0000256" key="2">
    <source>
        <dbReference type="ARBA" id="ARBA00004245"/>
    </source>
</evidence>
<dbReference type="RefSeq" id="XP_004913591.1">
    <property type="nucleotide sequence ID" value="XM_004913534.4"/>
</dbReference>
<name>A0A6I8PY50_XENTR</name>
<protein>
    <recommendedName>
        <fullName evidence="3">Tumor necrosis factor receptor type 1-associated DEATH domain protein</fullName>
    </recommendedName>
</protein>